<dbReference type="FunFam" id="1.10.10.10:FF:000001">
    <property type="entry name" value="LysR family transcriptional regulator"/>
    <property type="match status" value="1"/>
</dbReference>
<keyword evidence="2" id="KW-0805">Transcription regulation</keyword>
<evidence type="ECO:0000256" key="2">
    <source>
        <dbReference type="ARBA" id="ARBA00023015"/>
    </source>
</evidence>
<dbReference type="Proteomes" id="UP000319523">
    <property type="component" value="Unassembled WGS sequence"/>
</dbReference>
<dbReference type="EMBL" id="VHQI01000004">
    <property type="protein sequence ID" value="TPW42663.1"/>
    <property type="molecule type" value="Genomic_DNA"/>
</dbReference>
<gene>
    <name evidence="6" type="ORF">FKM52_07735</name>
</gene>
<dbReference type="InterPro" id="IPR036388">
    <property type="entry name" value="WH-like_DNA-bd_sf"/>
</dbReference>
<dbReference type="PROSITE" id="PS50931">
    <property type="entry name" value="HTH_LYSR"/>
    <property type="match status" value="1"/>
</dbReference>
<dbReference type="InterPro" id="IPR005119">
    <property type="entry name" value="LysR_subst-bd"/>
</dbReference>
<dbReference type="InterPro" id="IPR036390">
    <property type="entry name" value="WH_DNA-bd_sf"/>
</dbReference>
<keyword evidence="4" id="KW-0804">Transcription</keyword>
<protein>
    <submittedName>
        <fullName evidence="6">LysR family transcriptional regulator</fullName>
    </submittedName>
</protein>
<dbReference type="RefSeq" id="WP_141175635.1">
    <property type="nucleotide sequence ID" value="NZ_JBHUFX010000011.1"/>
</dbReference>
<dbReference type="GO" id="GO:0003700">
    <property type="term" value="F:DNA-binding transcription factor activity"/>
    <property type="evidence" value="ECO:0007669"/>
    <property type="project" value="InterPro"/>
</dbReference>
<dbReference type="InterPro" id="IPR058163">
    <property type="entry name" value="LysR-type_TF_proteobact-type"/>
</dbReference>
<dbReference type="SUPFAM" id="SSF53850">
    <property type="entry name" value="Periplasmic binding protein-like II"/>
    <property type="match status" value="1"/>
</dbReference>
<dbReference type="CDD" id="cd08474">
    <property type="entry name" value="PBP2_CrgA_like_5"/>
    <property type="match status" value="1"/>
</dbReference>
<evidence type="ECO:0000256" key="1">
    <source>
        <dbReference type="ARBA" id="ARBA00009437"/>
    </source>
</evidence>
<evidence type="ECO:0000256" key="3">
    <source>
        <dbReference type="ARBA" id="ARBA00023125"/>
    </source>
</evidence>
<dbReference type="Gene3D" id="1.10.10.10">
    <property type="entry name" value="Winged helix-like DNA-binding domain superfamily/Winged helix DNA-binding domain"/>
    <property type="match status" value="1"/>
</dbReference>
<dbReference type="InterPro" id="IPR000847">
    <property type="entry name" value="LysR_HTH_N"/>
</dbReference>
<evidence type="ECO:0000313" key="7">
    <source>
        <dbReference type="Proteomes" id="UP000319523"/>
    </source>
</evidence>
<dbReference type="AlphaFoldDB" id="A0A506VCE5"/>
<evidence type="ECO:0000313" key="6">
    <source>
        <dbReference type="EMBL" id="TPW42663.1"/>
    </source>
</evidence>
<dbReference type="OrthoDB" id="9813056at2"/>
<comment type="caution">
    <text evidence="6">The sequence shown here is derived from an EMBL/GenBank/DDBJ whole genome shotgun (WGS) entry which is preliminary data.</text>
</comment>
<accession>A0A506VCE5</accession>
<dbReference type="GO" id="GO:0006351">
    <property type="term" value="P:DNA-templated transcription"/>
    <property type="evidence" value="ECO:0007669"/>
    <property type="project" value="TreeGrafter"/>
</dbReference>
<keyword evidence="7" id="KW-1185">Reference proteome</keyword>
<evidence type="ECO:0000259" key="5">
    <source>
        <dbReference type="PROSITE" id="PS50931"/>
    </source>
</evidence>
<organism evidence="6 7">
    <name type="scientific">Mixta tenebrionis</name>
    <dbReference type="NCBI Taxonomy" id="2562439"/>
    <lineage>
        <taxon>Bacteria</taxon>
        <taxon>Pseudomonadati</taxon>
        <taxon>Pseudomonadota</taxon>
        <taxon>Gammaproteobacteria</taxon>
        <taxon>Enterobacterales</taxon>
        <taxon>Erwiniaceae</taxon>
        <taxon>Mixta</taxon>
    </lineage>
</organism>
<dbReference type="GO" id="GO:0043565">
    <property type="term" value="F:sequence-specific DNA binding"/>
    <property type="evidence" value="ECO:0007669"/>
    <property type="project" value="TreeGrafter"/>
</dbReference>
<comment type="similarity">
    <text evidence="1">Belongs to the LysR transcriptional regulatory family.</text>
</comment>
<dbReference type="PANTHER" id="PTHR30537:SF1">
    <property type="entry name" value="HTH-TYPE TRANSCRIPTIONAL REGULATOR PGRR"/>
    <property type="match status" value="1"/>
</dbReference>
<name>A0A506VCE5_9GAMM</name>
<dbReference type="Gene3D" id="3.40.190.290">
    <property type="match status" value="1"/>
</dbReference>
<feature type="domain" description="HTH lysR-type" evidence="5">
    <location>
        <begin position="1"/>
        <end position="61"/>
    </location>
</feature>
<proteinExistence type="inferred from homology"/>
<dbReference type="Pfam" id="PF00126">
    <property type="entry name" value="HTH_1"/>
    <property type="match status" value="1"/>
</dbReference>
<dbReference type="Pfam" id="PF03466">
    <property type="entry name" value="LysR_substrate"/>
    <property type="match status" value="1"/>
</dbReference>
<dbReference type="PANTHER" id="PTHR30537">
    <property type="entry name" value="HTH-TYPE TRANSCRIPTIONAL REGULATOR"/>
    <property type="match status" value="1"/>
</dbReference>
<sequence>MDRTQLSQLIVFMTVAEAGSFRAAADRLGIAPSAVSYAVSALESSMGLRLLARTTRSTRPTEEGANLLSRITGPFAEIKAGVSDIVEGSQVPAGPLRVTMPFLAAKEIILPRLAEFSALYPAIELDIRTSDIFEDIVESGCDAGLRLGENLEADMIAVRADGPRRSVIVGASSYFTANPKPAHPRDLVEHNCIRRRFESGRVYRWELARNGHAITVDVRGNLILPQQEHIRQAALAGIGLAFLFEDMVRKDLQEGRLMTVMEEWCPWFDGFYIYYPSRRQMRPALRAFIDFFRASK</sequence>
<keyword evidence="3" id="KW-0238">DNA-binding</keyword>
<evidence type="ECO:0000256" key="4">
    <source>
        <dbReference type="ARBA" id="ARBA00023163"/>
    </source>
</evidence>
<reference evidence="6 7" key="1">
    <citation type="submission" date="2019-06" db="EMBL/GenBank/DDBJ databases">
        <authorList>
            <person name="Yang Y."/>
        </authorList>
    </citation>
    <scope>NUCLEOTIDE SEQUENCE [LARGE SCALE GENOMIC DNA]</scope>
    <source>
        <strain evidence="6 7">BIT-26</strain>
    </source>
</reference>
<dbReference type="SUPFAM" id="SSF46785">
    <property type="entry name" value="Winged helix' DNA-binding domain"/>
    <property type="match status" value="1"/>
</dbReference>